<proteinExistence type="predicted"/>
<feature type="region of interest" description="Disordered" evidence="1">
    <location>
        <begin position="1"/>
        <end position="20"/>
    </location>
</feature>
<evidence type="ECO:0000313" key="2">
    <source>
        <dbReference type="EMBL" id="CAB4799273.1"/>
    </source>
</evidence>
<organism evidence="2">
    <name type="scientific">freshwater metagenome</name>
    <dbReference type="NCBI Taxonomy" id="449393"/>
    <lineage>
        <taxon>unclassified sequences</taxon>
        <taxon>metagenomes</taxon>
        <taxon>ecological metagenomes</taxon>
    </lineage>
</organism>
<dbReference type="EMBL" id="CAFAAI010000147">
    <property type="protein sequence ID" value="CAB4799273.1"/>
    <property type="molecule type" value="Genomic_DNA"/>
</dbReference>
<name>A0A6J6XTW5_9ZZZZ</name>
<reference evidence="2" key="1">
    <citation type="submission" date="2020-05" db="EMBL/GenBank/DDBJ databases">
        <authorList>
            <person name="Chiriac C."/>
            <person name="Salcher M."/>
            <person name="Ghai R."/>
            <person name="Kavagutti S V."/>
        </authorList>
    </citation>
    <scope>NUCLEOTIDE SEQUENCE</scope>
</reference>
<protein>
    <submittedName>
        <fullName evidence="2">Unannotated protein</fullName>
    </submittedName>
</protein>
<sequence length="209" mass="22740">MLKRADSVDSGGYPRTTVVDGGIGERHPAGEVLLGLDVRVAVVLMPRKVAHWLWLFVDGLIPVHAHVVADEIAGDAEQRIVPRELAAHFVACHEVHGEGNRVGLGDEEGLIGLRAQEVGALLFVGIDGRSECCQCLRREGVFNEAVTIAVELLDLRCRQERVAVSGVSGAPRKRFVERVQFHDVVSVEVWWGRRSSAALASTPRSATIE</sequence>
<accession>A0A6J6XTW5</accession>
<dbReference type="AlphaFoldDB" id="A0A6J6XTW5"/>
<gene>
    <name evidence="2" type="ORF">UFOPK2992_00928</name>
</gene>
<evidence type="ECO:0000256" key="1">
    <source>
        <dbReference type="SAM" id="MobiDB-lite"/>
    </source>
</evidence>